<proteinExistence type="predicted"/>
<keyword evidence="2" id="KW-1185">Reference proteome</keyword>
<name>A0AA41U4N0_9ACTN</name>
<protein>
    <submittedName>
        <fullName evidence="1">Uncharacterized protein</fullName>
    </submittedName>
</protein>
<dbReference type="EMBL" id="JAKFHA010000044">
    <property type="protein sequence ID" value="MCF2533116.1"/>
    <property type="molecule type" value="Genomic_DNA"/>
</dbReference>
<comment type="caution">
    <text evidence="1">The sequence shown here is derived from an EMBL/GenBank/DDBJ whole genome shotgun (WGS) entry which is preliminary data.</text>
</comment>
<organism evidence="1 2">
    <name type="scientific">Yinghuangia soli</name>
    <dbReference type="NCBI Taxonomy" id="2908204"/>
    <lineage>
        <taxon>Bacteria</taxon>
        <taxon>Bacillati</taxon>
        <taxon>Actinomycetota</taxon>
        <taxon>Actinomycetes</taxon>
        <taxon>Kitasatosporales</taxon>
        <taxon>Streptomycetaceae</taxon>
        <taxon>Yinghuangia</taxon>
    </lineage>
</organism>
<accession>A0AA41U4N0</accession>
<gene>
    <name evidence="1" type="ORF">LZ495_38690</name>
</gene>
<sequence>MTTRAVLVDDEGTGLELHVDAEYRASGQPGRTMRLTGAGLAGELTVRDSTVFGRGNGRFWEAAVGEQAAGKMPAEVLAGRAAEVPAEEVVLGRFELRLDPVSYLENDAFTWSLSASADGSRELVGSSAWGNVAFTLPARPGPLFPSVMTVDGLDRVKVEFREFDTAVDLPAEPDDAVDLTASDIWAD</sequence>
<dbReference type="Proteomes" id="UP001165378">
    <property type="component" value="Unassembled WGS sequence"/>
</dbReference>
<dbReference type="AlphaFoldDB" id="A0AA41U4N0"/>
<reference evidence="1" key="1">
    <citation type="submission" date="2022-01" db="EMBL/GenBank/DDBJ databases">
        <title>Genome-Based Taxonomic Classification of the Phylum Actinobacteria.</title>
        <authorList>
            <person name="Gao Y."/>
        </authorList>
    </citation>
    <scope>NUCLEOTIDE SEQUENCE</scope>
    <source>
        <strain evidence="1">KLBMP 8922</strain>
    </source>
</reference>
<evidence type="ECO:0000313" key="1">
    <source>
        <dbReference type="EMBL" id="MCF2533116.1"/>
    </source>
</evidence>
<dbReference type="RefSeq" id="WP_235057889.1">
    <property type="nucleotide sequence ID" value="NZ_JAKFHA010000044.1"/>
</dbReference>
<evidence type="ECO:0000313" key="2">
    <source>
        <dbReference type="Proteomes" id="UP001165378"/>
    </source>
</evidence>